<gene>
    <name evidence="1" type="ORF">PQR57_35485</name>
</gene>
<reference evidence="1 2" key="1">
    <citation type="journal article" date="2024" name="Chem. Sci.">
        <title>Discovery of megapolipeptins by genome mining of a Burkholderiales bacteria collection.</title>
        <authorList>
            <person name="Paulo B.S."/>
            <person name="Recchia M.J.J."/>
            <person name="Lee S."/>
            <person name="Fergusson C.H."/>
            <person name="Romanowski S.B."/>
            <person name="Hernandez A."/>
            <person name="Krull N."/>
            <person name="Liu D.Y."/>
            <person name="Cavanagh H."/>
            <person name="Bos A."/>
            <person name="Gray C.A."/>
            <person name="Murphy B.T."/>
            <person name="Linington R.G."/>
            <person name="Eustaquio A.S."/>
        </authorList>
    </citation>
    <scope>NUCLEOTIDE SEQUENCE [LARGE SCALE GENOMIC DNA]</scope>
    <source>
        <strain evidence="1 2">RL17-350-BIC-A</strain>
    </source>
</reference>
<evidence type="ECO:0000313" key="1">
    <source>
        <dbReference type="EMBL" id="MFM0006277.1"/>
    </source>
</evidence>
<accession>A0ABW9B097</accession>
<organism evidence="1 2">
    <name type="scientific">Paraburkholderia dipogonis</name>
    <dbReference type="NCBI Taxonomy" id="1211383"/>
    <lineage>
        <taxon>Bacteria</taxon>
        <taxon>Pseudomonadati</taxon>
        <taxon>Pseudomonadota</taxon>
        <taxon>Betaproteobacteria</taxon>
        <taxon>Burkholderiales</taxon>
        <taxon>Burkholderiaceae</taxon>
        <taxon>Paraburkholderia</taxon>
    </lineage>
</organism>
<dbReference type="EMBL" id="JAQQEZ010000038">
    <property type="protein sequence ID" value="MFM0006277.1"/>
    <property type="molecule type" value="Genomic_DNA"/>
</dbReference>
<evidence type="ECO:0000313" key="2">
    <source>
        <dbReference type="Proteomes" id="UP001629230"/>
    </source>
</evidence>
<protein>
    <submittedName>
        <fullName evidence="1">Uncharacterized protein</fullName>
    </submittedName>
</protein>
<keyword evidence="2" id="KW-1185">Reference proteome</keyword>
<name>A0ABW9B097_9BURK</name>
<sequence>MPDDSTFTLLLAFADFFRIWSSLEVILENRAVRVQILDKLMSFCDLPCIELGDTGTTIGFLLPDGDSLQARTRERCGRRLRAGLPMYSPAAAFANSGWNAVPDRRRPFTMRFLESGLRNTYWHLEV</sequence>
<dbReference type="Proteomes" id="UP001629230">
    <property type="component" value="Unassembled WGS sequence"/>
</dbReference>
<proteinExistence type="predicted"/>
<comment type="caution">
    <text evidence="1">The sequence shown here is derived from an EMBL/GenBank/DDBJ whole genome shotgun (WGS) entry which is preliminary data.</text>
</comment>
<dbReference type="RefSeq" id="WP_408180836.1">
    <property type="nucleotide sequence ID" value="NZ_JAQQEZ010000038.1"/>
</dbReference>